<keyword evidence="4" id="KW-1185">Reference proteome</keyword>
<reference evidence="4" key="1">
    <citation type="submission" date="2012-12" db="EMBL/GenBank/DDBJ databases">
        <authorList>
            <person name="Hellsten U."/>
            <person name="Grimwood J."/>
            <person name="Chapman J.A."/>
            <person name="Shapiro H."/>
            <person name="Aerts A."/>
            <person name="Otillar R.P."/>
            <person name="Terry A.Y."/>
            <person name="Boore J.L."/>
            <person name="Simakov O."/>
            <person name="Marletaz F."/>
            <person name="Cho S.-J."/>
            <person name="Edsinger-Gonzales E."/>
            <person name="Havlak P."/>
            <person name="Kuo D.-H."/>
            <person name="Larsson T."/>
            <person name="Lv J."/>
            <person name="Arendt D."/>
            <person name="Savage R."/>
            <person name="Osoegawa K."/>
            <person name="de Jong P."/>
            <person name="Lindberg D.R."/>
            <person name="Seaver E.C."/>
            <person name="Weisblat D.A."/>
            <person name="Putnam N.H."/>
            <person name="Grigoriev I.V."/>
            <person name="Rokhsar D.S."/>
        </authorList>
    </citation>
    <scope>NUCLEOTIDE SEQUENCE</scope>
    <source>
        <strain evidence="4">I ESC-2004</strain>
    </source>
</reference>
<dbReference type="EMBL" id="AMQN01005556">
    <property type="status" value="NOT_ANNOTATED_CDS"/>
    <property type="molecule type" value="Genomic_DNA"/>
</dbReference>
<dbReference type="EMBL" id="KB296270">
    <property type="protein sequence ID" value="ELU11976.1"/>
    <property type="molecule type" value="Genomic_DNA"/>
</dbReference>
<dbReference type="EnsemblMetazoa" id="CapteT216784">
    <property type="protein sequence ID" value="CapteP216784"/>
    <property type="gene ID" value="CapteG216784"/>
</dbReference>
<organism evidence="2">
    <name type="scientific">Capitella teleta</name>
    <name type="common">Polychaete worm</name>
    <dbReference type="NCBI Taxonomy" id="283909"/>
    <lineage>
        <taxon>Eukaryota</taxon>
        <taxon>Metazoa</taxon>
        <taxon>Spiralia</taxon>
        <taxon>Lophotrochozoa</taxon>
        <taxon>Annelida</taxon>
        <taxon>Polychaeta</taxon>
        <taxon>Sedentaria</taxon>
        <taxon>Scolecida</taxon>
        <taxon>Capitellidae</taxon>
        <taxon>Capitella</taxon>
    </lineage>
</organism>
<feature type="region of interest" description="Disordered" evidence="1">
    <location>
        <begin position="22"/>
        <end position="50"/>
    </location>
</feature>
<sequence>MDMTDMNVGVRVGCKRLISSTSSRSDCASSPFSSPAPCSSSSTSSASSSYPGCSKAAKLSLRATSPHAAVCALSHASSSSNDSLLLIHSTAPLTSNSSPPSTSSTSYGLIMDPIDGNHLLGAGVEHSSADALGNSRVSLRSSSFDPDGGEIGLTSSRPQNPGSILMFKDLDDDTWKHCEQCVLYLRLRITIVSHLSQKKYVPVNT</sequence>
<gene>
    <name evidence="2" type="ORF">CAPTEDRAFT_216784</name>
</gene>
<proteinExistence type="predicted"/>
<dbReference type="Proteomes" id="UP000014760">
    <property type="component" value="Unassembled WGS sequence"/>
</dbReference>
<dbReference type="AlphaFoldDB" id="R7V6I7"/>
<evidence type="ECO:0000313" key="2">
    <source>
        <dbReference type="EMBL" id="ELU11976.1"/>
    </source>
</evidence>
<evidence type="ECO:0000256" key="1">
    <source>
        <dbReference type="SAM" id="MobiDB-lite"/>
    </source>
</evidence>
<evidence type="ECO:0000313" key="3">
    <source>
        <dbReference type="EnsemblMetazoa" id="CapteP216784"/>
    </source>
</evidence>
<evidence type="ECO:0000313" key="4">
    <source>
        <dbReference type="Proteomes" id="UP000014760"/>
    </source>
</evidence>
<reference evidence="3" key="3">
    <citation type="submission" date="2015-06" db="UniProtKB">
        <authorList>
            <consortium name="EnsemblMetazoa"/>
        </authorList>
    </citation>
    <scope>IDENTIFICATION</scope>
</reference>
<protein>
    <submittedName>
        <fullName evidence="2 3">Uncharacterized protein</fullName>
    </submittedName>
</protein>
<name>R7V6I7_CAPTE</name>
<accession>R7V6I7</accession>
<dbReference type="HOGENOM" id="CLU_1338682_0_0_1"/>
<reference evidence="2 4" key="2">
    <citation type="journal article" date="2013" name="Nature">
        <title>Insights into bilaterian evolution from three spiralian genomes.</title>
        <authorList>
            <person name="Simakov O."/>
            <person name="Marletaz F."/>
            <person name="Cho S.J."/>
            <person name="Edsinger-Gonzales E."/>
            <person name="Havlak P."/>
            <person name="Hellsten U."/>
            <person name="Kuo D.H."/>
            <person name="Larsson T."/>
            <person name="Lv J."/>
            <person name="Arendt D."/>
            <person name="Savage R."/>
            <person name="Osoegawa K."/>
            <person name="de Jong P."/>
            <person name="Grimwood J."/>
            <person name="Chapman J.A."/>
            <person name="Shapiro H."/>
            <person name="Aerts A."/>
            <person name="Otillar R.P."/>
            <person name="Terry A.Y."/>
            <person name="Boore J.L."/>
            <person name="Grigoriev I.V."/>
            <person name="Lindberg D.R."/>
            <person name="Seaver E.C."/>
            <person name="Weisblat D.A."/>
            <person name="Putnam N.H."/>
            <person name="Rokhsar D.S."/>
        </authorList>
    </citation>
    <scope>NUCLEOTIDE SEQUENCE</scope>
    <source>
        <strain evidence="2 4">I ESC-2004</strain>
    </source>
</reference>